<dbReference type="GO" id="GO:0031667">
    <property type="term" value="P:response to nutrient levels"/>
    <property type="evidence" value="ECO:0007669"/>
    <property type="project" value="TreeGrafter"/>
</dbReference>
<keyword evidence="8" id="KW-1185">Reference proteome</keyword>
<evidence type="ECO:0000256" key="3">
    <source>
        <dbReference type="ARBA" id="ARBA00022525"/>
    </source>
</evidence>
<proteinExistence type="inferred from homology"/>
<feature type="binding site" evidence="4">
    <location>
        <position position="204"/>
    </location>
    <ligand>
        <name>Zn(2+)</name>
        <dbReference type="ChEBI" id="CHEBI:29105"/>
    </ligand>
</feature>
<dbReference type="Proteomes" id="UP000694547">
    <property type="component" value="Chromosome 5"/>
</dbReference>
<keyword evidence="6" id="KW-0732">Signal</keyword>
<keyword evidence="5" id="KW-0372">Hormone</keyword>
<dbReference type="GO" id="GO:0030879">
    <property type="term" value="P:mammary gland development"/>
    <property type="evidence" value="ECO:0007669"/>
    <property type="project" value="TreeGrafter"/>
</dbReference>
<feature type="signal peptide" evidence="6">
    <location>
        <begin position="1"/>
        <end position="30"/>
    </location>
</feature>
<dbReference type="GO" id="GO:0046427">
    <property type="term" value="P:positive regulation of receptor signaling pathway via JAK-STAT"/>
    <property type="evidence" value="ECO:0007669"/>
    <property type="project" value="TreeGrafter"/>
</dbReference>
<dbReference type="PROSITE" id="PS00266">
    <property type="entry name" value="SOMATOTROPIN_1"/>
    <property type="match status" value="1"/>
</dbReference>
<dbReference type="PRINTS" id="PR00836">
    <property type="entry name" value="SOMATOTROPIN"/>
</dbReference>
<protein>
    <submittedName>
        <fullName evidence="7">Prolactin-3D1</fullName>
    </submittedName>
</protein>
<evidence type="ECO:0000313" key="7">
    <source>
        <dbReference type="Ensembl" id="ENSPEMP00000009535.2"/>
    </source>
</evidence>
<feature type="chain" id="PRO_5034931006" evidence="6">
    <location>
        <begin position="31"/>
        <end position="223"/>
    </location>
</feature>
<reference evidence="7" key="3">
    <citation type="submission" date="2025-09" db="UniProtKB">
        <authorList>
            <consortium name="Ensembl"/>
        </authorList>
    </citation>
    <scope>IDENTIFICATION</scope>
</reference>
<dbReference type="Pfam" id="PF00103">
    <property type="entry name" value="Hormone_1"/>
    <property type="match status" value="1"/>
</dbReference>
<dbReference type="InterPro" id="IPR009079">
    <property type="entry name" value="4_helix_cytokine-like_core"/>
</dbReference>
<comment type="similarity">
    <text evidence="2 5">Belongs to the somatotropin/prolactin family.</text>
</comment>
<comment type="subcellular location">
    <subcellularLocation>
        <location evidence="1 5">Secreted</location>
    </subcellularLocation>
</comment>
<dbReference type="GO" id="GO:1903489">
    <property type="term" value="P:positive regulation of lactation"/>
    <property type="evidence" value="ECO:0007669"/>
    <property type="project" value="TreeGrafter"/>
</dbReference>
<dbReference type="GO" id="GO:0005615">
    <property type="term" value="C:extracellular space"/>
    <property type="evidence" value="ECO:0007669"/>
    <property type="project" value="TreeGrafter"/>
</dbReference>
<accession>A0A8C8TDC1</accession>
<evidence type="ECO:0000256" key="2">
    <source>
        <dbReference type="ARBA" id="ARBA00008474"/>
    </source>
</evidence>
<dbReference type="CDD" id="cd10288">
    <property type="entry name" value="prolactin_like"/>
    <property type="match status" value="1"/>
</dbReference>
<dbReference type="Gene3D" id="1.20.1250.10">
    <property type="match status" value="1"/>
</dbReference>
<dbReference type="PANTHER" id="PTHR11417">
    <property type="entry name" value="SOMATOTROPIN,PROLACTIN"/>
    <property type="match status" value="1"/>
</dbReference>
<keyword evidence="3" id="KW-0964">Secreted</keyword>
<feature type="binding site" evidence="4">
    <location>
        <position position="50"/>
    </location>
    <ligand>
        <name>Zn(2+)</name>
        <dbReference type="ChEBI" id="CHEBI:29105"/>
    </ligand>
</feature>
<evidence type="ECO:0000256" key="1">
    <source>
        <dbReference type="ARBA" id="ARBA00004613"/>
    </source>
</evidence>
<dbReference type="InterPro" id="IPR001400">
    <property type="entry name" value="Somatotropin/Prolactin"/>
</dbReference>
<organism evidence="7 8">
    <name type="scientific">Peromyscus maniculatus bairdii</name>
    <name type="common">Prairie deer mouse</name>
    <dbReference type="NCBI Taxonomy" id="230844"/>
    <lineage>
        <taxon>Eukaryota</taxon>
        <taxon>Metazoa</taxon>
        <taxon>Chordata</taxon>
        <taxon>Craniata</taxon>
        <taxon>Vertebrata</taxon>
        <taxon>Euteleostomi</taxon>
        <taxon>Mammalia</taxon>
        <taxon>Eutheria</taxon>
        <taxon>Euarchontoglires</taxon>
        <taxon>Glires</taxon>
        <taxon>Rodentia</taxon>
        <taxon>Myomorpha</taxon>
        <taxon>Muroidea</taxon>
        <taxon>Cricetidae</taxon>
        <taxon>Neotominae</taxon>
        <taxon>Peromyscus</taxon>
    </lineage>
</organism>
<dbReference type="GO" id="GO:0007565">
    <property type="term" value="P:female pregnancy"/>
    <property type="evidence" value="ECO:0007669"/>
    <property type="project" value="TreeGrafter"/>
</dbReference>
<sequence>MPLALTLPSSAGVCMLLMVSNLLLWEHVASKPSGFVSIEDLYYRGVDQSHATYFLAADLYHEFDMKYFNSSWIKYRTLSPCHTASIHTPQSREEAHETKTEDFLKTMINISHAWEEPLKLLISAVPTLPGASDKMLKRANVVRNRTRVLQEGMKIILSRSEESENDPYPAWSGLADLQSPDEDTRLFTLYNLVRCLKRDTHKIDAYFKLLRCREVFKNECFTE</sequence>
<reference evidence="7" key="2">
    <citation type="submission" date="2025-08" db="UniProtKB">
        <authorList>
            <consortium name="Ensembl"/>
        </authorList>
    </citation>
    <scope>IDENTIFICATION</scope>
</reference>
<evidence type="ECO:0000313" key="8">
    <source>
        <dbReference type="Proteomes" id="UP000694547"/>
    </source>
</evidence>
<dbReference type="GO" id="GO:0005148">
    <property type="term" value="F:prolactin receptor binding"/>
    <property type="evidence" value="ECO:0007669"/>
    <property type="project" value="TreeGrafter"/>
</dbReference>
<keyword evidence="4" id="KW-0862">Zinc</keyword>
<gene>
    <name evidence="7" type="primary">LOC102908528</name>
</gene>
<dbReference type="GO" id="GO:0005179">
    <property type="term" value="F:hormone activity"/>
    <property type="evidence" value="ECO:0007669"/>
    <property type="project" value="UniProtKB-KW"/>
</dbReference>
<dbReference type="SUPFAM" id="SSF47266">
    <property type="entry name" value="4-helical cytokines"/>
    <property type="match status" value="1"/>
</dbReference>
<dbReference type="Ensembl" id="ENSPEMT00000013706.2">
    <property type="protein sequence ID" value="ENSPEMP00000009535.2"/>
    <property type="gene ID" value="ENSPEMG00000029615.1"/>
</dbReference>
<dbReference type="GO" id="GO:0046872">
    <property type="term" value="F:metal ion binding"/>
    <property type="evidence" value="ECO:0007669"/>
    <property type="project" value="UniProtKB-KW"/>
</dbReference>
<keyword evidence="4" id="KW-0479">Metal-binding</keyword>
<dbReference type="PANTHER" id="PTHR11417:SF31">
    <property type="entry name" value="GROWTH HORMONE D5-RELATED"/>
    <property type="match status" value="1"/>
</dbReference>
<dbReference type="GO" id="GO:0008284">
    <property type="term" value="P:positive regulation of cell population proliferation"/>
    <property type="evidence" value="ECO:0007669"/>
    <property type="project" value="TreeGrafter"/>
</dbReference>
<evidence type="ECO:0000256" key="5">
    <source>
        <dbReference type="RuleBase" id="RU003618"/>
    </source>
</evidence>
<name>A0A8C8TDC1_PERMB</name>
<dbReference type="PROSITE" id="PS00338">
    <property type="entry name" value="SOMATOTROPIN_2"/>
    <property type="match status" value="1"/>
</dbReference>
<reference evidence="7 8" key="1">
    <citation type="submission" date="2018-10" db="EMBL/GenBank/DDBJ databases">
        <title>Improved assembly of the deer mouse Peromyscus maniculatus genome.</title>
        <authorList>
            <person name="Lassance J.-M."/>
            <person name="Hoekstra H.E."/>
        </authorList>
    </citation>
    <scope>NUCLEOTIDE SEQUENCE [LARGE SCALE GENOMIC DNA]</scope>
</reference>
<evidence type="ECO:0000256" key="4">
    <source>
        <dbReference type="PIRSR" id="PIRSR601400-1"/>
    </source>
</evidence>
<dbReference type="AlphaFoldDB" id="A0A8C8TDC1"/>
<evidence type="ECO:0000256" key="6">
    <source>
        <dbReference type="SAM" id="SignalP"/>
    </source>
</evidence>
<dbReference type="InterPro" id="IPR018116">
    <property type="entry name" value="Somatotropin_CS"/>
</dbReference>
<dbReference type="GeneTree" id="ENSGT00950000182818"/>